<dbReference type="STRING" id="1169540.A0A0G4H156"/>
<keyword evidence="2" id="KW-1185">Reference proteome</keyword>
<dbReference type="InParanoid" id="A0A0G4H156"/>
<gene>
    <name evidence="1" type="ORF">Vbra_6435</name>
</gene>
<dbReference type="OrthoDB" id="47330at2759"/>
<dbReference type="AlphaFoldDB" id="A0A0G4H156"/>
<evidence type="ECO:0000313" key="2">
    <source>
        <dbReference type="Proteomes" id="UP000041254"/>
    </source>
</evidence>
<dbReference type="EMBL" id="CDMY01000929">
    <property type="protein sequence ID" value="CEM37146.1"/>
    <property type="molecule type" value="Genomic_DNA"/>
</dbReference>
<dbReference type="Gene3D" id="3.40.50.300">
    <property type="entry name" value="P-loop containing nucleotide triphosphate hydrolases"/>
    <property type="match status" value="1"/>
</dbReference>
<evidence type="ECO:0000313" key="1">
    <source>
        <dbReference type="EMBL" id="CEM37146.1"/>
    </source>
</evidence>
<organism evidence="1 2">
    <name type="scientific">Vitrella brassicaformis (strain CCMP3155)</name>
    <dbReference type="NCBI Taxonomy" id="1169540"/>
    <lineage>
        <taxon>Eukaryota</taxon>
        <taxon>Sar</taxon>
        <taxon>Alveolata</taxon>
        <taxon>Colpodellida</taxon>
        <taxon>Vitrellaceae</taxon>
        <taxon>Vitrella</taxon>
    </lineage>
</organism>
<dbReference type="VEuPathDB" id="CryptoDB:Vbra_6435"/>
<proteinExistence type="predicted"/>
<sequence>MGLRIAFSSRLKEYLEHGARWTGRLEGLSSTYLRGSRRVTTKTAEGSYQALEKYGRDLNELASEGKLDPVIGRDEEIPRATRENLYVRVGSM</sequence>
<reference evidence="1 2" key="1">
    <citation type="submission" date="2014-11" db="EMBL/GenBank/DDBJ databases">
        <authorList>
            <person name="Zhu J."/>
            <person name="Qi W."/>
            <person name="Song R."/>
        </authorList>
    </citation>
    <scope>NUCLEOTIDE SEQUENCE [LARGE SCALE GENOMIC DNA]</scope>
</reference>
<dbReference type="Proteomes" id="UP000041254">
    <property type="component" value="Unassembled WGS sequence"/>
</dbReference>
<dbReference type="InterPro" id="IPR027417">
    <property type="entry name" value="P-loop_NTPase"/>
</dbReference>
<name>A0A0G4H156_VITBC</name>
<protein>
    <submittedName>
        <fullName evidence="1">Uncharacterized protein</fullName>
    </submittedName>
</protein>
<accession>A0A0G4H156</accession>